<evidence type="ECO:0000256" key="5">
    <source>
        <dbReference type="ARBA" id="ARBA00023004"/>
    </source>
</evidence>
<feature type="binding site" evidence="9">
    <location>
        <position position="72"/>
    </location>
    <ligand>
        <name>[4Fe-4S] cluster</name>
        <dbReference type="ChEBI" id="CHEBI:49883"/>
        <label>2</label>
        <note>4Fe-4S-S-AdoMet</note>
    </ligand>
</feature>
<dbReference type="HAMAP" id="MF_01921">
    <property type="entry name" value="TYW1_archaea"/>
    <property type="match status" value="1"/>
</dbReference>
<dbReference type="SFLD" id="SFLDF00284">
    <property type="entry name" value="tRNA_wybutosine-synthesizing"/>
    <property type="match status" value="1"/>
</dbReference>
<dbReference type="OrthoDB" id="68499at2157"/>
<comment type="function">
    <text evidence="9">Component of the wyosine derivatives biosynthesis pathway that catalyzes the condensation of N-methylguanine with 2 carbon atoms from pyruvate to form the tricyclic 4-demethylwyosine (imG-14) on guanosine-37 of tRNA(Phe).</text>
</comment>
<evidence type="ECO:0000256" key="1">
    <source>
        <dbReference type="ARBA" id="ARBA00022485"/>
    </source>
</evidence>
<dbReference type="GO" id="GO:0051539">
    <property type="term" value="F:4 iron, 4 sulfur cluster binding"/>
    <property type="evidence" value="ECO:0007669"/>
    <property type="project" value="UniProtKB-UniRule"/>
</dbReference>
<dbReference type="GO" id="GO:0046872">
    <property type="term" value="F:metal ion binding"/>
    <property type="evidence" value="ECO:0007669"/>
    <property type="project" value="UniProtKB-KW"/>
</dbReference>
<feature type="binding site" evidence="9">
    <location>
        <position position="79"/>
    </location>
    <ligand>
        <name>[4Fe-4S] cluster</name>
        <dbReference type="ChEBI" id="CHEBI:49883"/>
        <label>2</label>
        <note>4Fe-4S-S-AdoMet</note>
    </ligand>
</feature>
<feature type="binding site" evidence="9">
    <location>
        <position position="63"/>
    </location>
    <ligand>
        <name>[4Fe-4S] cluster</name>
        <dbReference type="ChEBI" id="CHEBI:49883"/>
        <label>1</label>
    </ligand>
</feature>
<dbReference type="InterPro" id="IPR058240">
    <property type="entry name" value="rSAM_sf"/>
</dbReference>
<comment type="cofactor">
    <cofactor evidence="9">
        <name>[4Fe-4S] cluster</name>
        <dbReference type="ChEBI" id="CHEBI:49883"/>
    </cofactor>
    <text evidence="9">Binds 2 [4Fe-4S] clusters. Binds 1 [4Fe-4S] cluster coordinated with 3 cysteines and an exchangeable S-adenosyl-L-methionine.</text>
</comment>
<keyword evidence="6 9" id="KW-0411">Iron-sulfur</keyword>
<keyword evidence="1 9" id="KW-0004">4Fe-4S</keyword>
<accession>A0A2V2MVQ2</accession>
<keyword evidence="7 9" id="KW-0456">Lyase</keyword>
<dbReference type="SFLD" id="SFLDG01071">
    <property type="entry name" value="tRNA_wybutosine-synthesizing"/>
    <property type="match status" value="1"/>
</dbReference>
<dbReference type="EC" id="4.1.3.44" evidence="9"/>
<dbReference type="InterPro" id="IPR007197">
    <property type="entry name" value="rSAM"/>
</dbReference>
<feature type="binding site" evidence="9">
    <location>
        <position position="37"/>
    </location>
    <ligand>
        <name>[4Fe-4S] cluster</name>
        <dbReference type="ChEBI" id="CHEBI:49883"/>
        <label>1</label>
    </ligand>
</feature>
<dbReference type="AlphaFoldDB" id="A0A2V2MVQ2"/>
<keyword evidence="3 9" id="KW-0819">tRNA processing</keyword>
<dbReference type="SFLD" id="SFLDS00029">
    <property type="entry name" value="Radical_SAM"/>
    <property type="match status" value="1"/>
</dbReference>
<dbReference type="GO" id="GO:0008033">
    <property type="term" value="P:tRNA processing"/>
    <property type="evidence" value="ECO:0007669"/>
    <property type="project" value="UniProtKB-UniRule"/>
</dbReference>
<evidence type="ECO:0000256" key="3">
    <source>
        <dbReference type="ARBA" id="ARBA00022694"/>
    </source>
</evidence>
<evidence type="ECO:0000313" key="11">
    <source>
        <dbReference type="EMBL" id="PWR71962.1"/>
    </source>
</evidence>
<evidence type="ECO:0000256" key="2">
    <source>
        <dbReference type="ARBA" id="ARBA00022691"/>
    </source>
</evidence>
<dbReference type="NCBIfam" id="TIGR03972">
    <property type="entry name" value="rSAM_TYW1"/>
    <property type="match status" value="1"/>
</dbReference>
<keyword evidence="2 9" id="KW-0949">S-adenosyl-L-methionine</keyword>
<comment type="catalytic activity">
    <reaction evidence="8 9">
        <text>N(1)-methylguanosine(37) in tRNA(Phe) + pyruvate + S-adenosyl-L-methionine = 4-demethylwyosine(37) in tRNA(Phe) + 5'-deoxyadenosine + L-methionine + CO2 + H2O</text>
        <dbReference type="Rhea" id="RHEA:36347"/>
        <dbReference type="Rhea" id="RHEA-COMP:10164"/>
        <dbReference type="Rhea" id="RHEA-COMP:10165"/>
        <dbReference type="ChEBI" id="CHEBI:15361"/>
        <dbReference type="ChEBI" id="CHEBI:15377"/>
        <dbReference type="ChEBI" id="CHEBI:16526"/>
        <dbReference type="ChEBI" id="CHEBI:17319"/>
        <dbReference type="ChEBI" id="CHEBI:57844"/>
        <dbReference type="ChEBI" id="CHEBI:59789"/>
        <dbReference type="ChEBI" id="CHEBI:64315"/>
        <dbReference type="ChEBI" id="CHEBI:73542"/>
        <dbReference type="EC" id="4.1.3.44"/>
    </reaction>
</comment>
<evidence type="ECO:0000259" key="10">
    <source>
        <dbReference type="PROSITE" id="PS51918"/>
    </source>
</evidence>
<dbReference type="EMBL" id="QGMY01000007">
    <property type="protein sequence ID" value="PWR71962.1"/>
    <property type="molecule type" value="Genomic_DNA"/>
</dbReference>
<reference evidence="11 12" key="1">
    <citation type="submission" date="2018-05" db="EMBL/GenBank/DDBJ databases">
        <title>Draft genome of Methanospirillum lacunae Ki8-1.</title>
        <authorList>
            <person name="Dueholm M.S."/>
            <person name="Nielsen P.H."/>
            <person name="Bakmann L.F."/>
            <person name="Otzen D.E."/>
        </authorList>
    </citation>
    <scope>NUCLEOTIDE SEQUENCE [LARGE SCALE GENOMIC DNA]</scope>
    <source>
        <strain evidence="11 12">Ki8-1</strain>
    </source>
</reference>
<sequence length="313" mass="35575">MRSARCKIPNGHSPEISLRRMGYLFFDPSSSASLKPCLWCKRALTGGEMCYKHQFYGISSHRCVQLTPTLKCNHRCLFCWRSFEHEHPGEKDLPPADIVKRIPFLQKKGLAGYKISPKVTPQRWDEAINPDQVAISLSGEPTLYPHLPELIEMLNQKGCTTFLVSNGTNPEELKACRPFQKYVSLTATDRETYLKVAQPLEDYWDRLQESLVSLGKDGDQGARTAIRITLVKGINDHDPEGYARLIQESGASFVEVKSYMHVGFSQRRLTIKHMPLHPEIQAFVETILPHCDYTIKGENSQSRVICLEKIENA</sequence>
<evidence type="ECO:0000256" key="7">
    <source>
        <dbReference type="ARBA" id="ARBA00023239"/>
    </source>
</evidence>
<dbReference type="Pfam" id="PF04055">
    <property type="entry name" value="Radical_SAM"/>
    <property type="match status" value="1"/>
</dbReference>
<dbReference type="SUPFAM" id="SSF102114">
    <property type="entry name" value="Radical SAM enzymes"/>
    <property type="match status" value="1"/>
</dbReference>
<name>A0A2V2MVQ2_9EURY</name>
<dbReference type="Pfam" id="PF08608">
    <property type="entry name" value="Wyosine_form"/>
    <property type="match status" value="1"/>
</dbReference>
<feature type="domain" description="Radical SAM core" evidence="10">
    <location>
        <begin position="56"/>
        <end position="296"/>
    </location>
</feature>
<protein>
    <recommendedName>
        <fullName evidence="9">S-adenosyl-L-methionine-dependent tRNA 4-demethylwyosine synthase</fullName>
        <ecNumber evidence="9">4.1.3.44</ecNumber>
    </recommendedName>
    <alternativeName>
        <fullName evidence="9">tRNA wyosine derivatives biosynthesis protein Taw1</fullName>
    </alternativeName>
</protein>
<dbReference type="InterPro" id="IPR034556">
    <property type="entry name" value="tRNA_wybutosine-synthase"/>
</dbReference>
<keyword evidence="5 9" id="KW-0408">Iron</keyword>
<keyword evidence="9" id="KW-0963">Cytoplasm</keyword>
<evidence type="ECO:0000256" key="6">
    <source>
        <dbReference type="ARBA" id="ARBA00023014"/>
    </source>
</evidence>
<keyword evidence="4 9" id="KW-0479">Metal-binding</keyword>
<feature type="binding site" evidence="9">
    <location>
        <position position="76"/>
    </location>
    <ligand>
        <name>[4Fe-4S] cluster</name>
        <dbReference type="ChEBI" id="CHEBI:49883"/>
        <label>2</label>
        <note>4Fe-4S-S-AdoMet</note>
    </ligand>
</feature>
<gene>
    <name evidence="11" type="primary">twy1</name>
    <name evidence="9" type="synonym">taw1</name>
    <name evidence="11" type="ORF">DK846_08170</name>
</gene>
<evidence type="ECO:0000256" key="9">
    <source>
        <dbReference type="HAMAP-Rule" id="MF_01921"/>
    </source>
</evidence>
<dbReference type="GO" id="GO:0102521">
    <property type="term" value="F:tRNA-4-demethylwyosine synthase activity"/>
    <property type="evidence" value="ECO:0007669"/>
    <property type="project" value="UniProtKB-EC"/>
</dbReference>
<evidence type="ECO:0000313" key="12">
    <source>
        <dbReference type="Proteomes" id="UP000245657"/>
    </source>
</evidence>
<dbReference type="InterPro" id="IPR013917">
    <property type="entry name" value="tRNA_wybutosine-synth"/>
</dbReference>
<dbReference type="PROSITE" id="PS51918">
    <property type="entry name" value="RADICAL_SAM"/>
    <property type="match status" value="1"/>
</dbReference>
<dbReference type="Gene3D" id="3.20.20.70">
    <property type="entry name" value="Aldolase class I"/>
    <property type="match status" value="1"/>
</dbReference>
<dbReference type="InterPro" id="IPR013785">
    <property type="entry name" value="Aldolase_TIM"/>
</dbReference>
<feature type="binding site" evidence="9">
    <location>
        <position position="50"/>
    </location>
    <ligand>
        <name>[4Fe-4S] cluster</name>
        <dbReference type="ChEBI" id="CHEBI:49883"/>
        <label>1</label>
    </ligand>
</feature>
<comment type="subunit">
    <text evidence="9">Monomer.</text>
</comment>
<dbReference type="PANTHER" id="PTHR13930:SF0">
    <property type="entry name" value="S-ADENOSYL-L-METHIONINE-DEPENDENT TRNA 4-DEMETHYLWYOSINE SYNTHASE TYW1-RELATED"/>
    <property type="match status" value="1"/>
</dbReference>
<organism evidence="11 12">
    <name type="scientific">Methanospirillum lacunae</name>
    <dbReference type="NCBI Taxonomy" id="668570"/>
    <lineage>
        <taxon>Archaea</taxon>
        <taxon>Methanobacteriati</taxon>
        <taxon>Methanobacteriota</taxon>
        <taxon>Stenosarchaea group</taxon>
        <taxon>Methanomicrobia</taxon>
        <taxon>Methanomicrobiales</taxon>
        <taxon>Methanospirillaceae</taxon>
        <taxon>Methanospirillum</taxon>
    </lineage>
</organism>
<keyword evidence="12" id="KW-1185">Reference proteome</keyword>
<dbReference type="Proteomes" id="UP000245657">
    <property type="component" value="Unassembled WGS sequence"/>
</dbReference>
<proteinExistence type="inferred from homology"/>
<dbReference type="CDD" id="cd01335">
    <property type="entry name" value="Radical_SAM"/>
    <property type="match status" value="1"/>
</dbReference>
<evidence type="ECO:0000256" key="8">
    <source>
        <dbReference type="ARBA" id="ARBA00049466"/>
    </source>
</evidence>
<dbReference type="PANTHER" id="PTHR13930">
    <property type="entry name" value="S-ADENOSYL-L-METHIONINE-DEPENDENT TRNA 4-DEMETHYLWYOSINE SYNTHASE"/>
    <property type="match status" value="1"/>
</dbReference>
<comment type="caution">
    <text evidence="11">The sequence shown here is derived from an EMBL/GenBank/DDBJ whole genome shotgun (WGS) entry which is preliminary data.</text>
</comment>
<comment type="similarity">
    <text evidence="9">Belongs to the TYW1 family.</text>
</comment>
<evidence type="ECO:0000256" key="4">
    <source>
        <dbReference type="ARBA" id="ARBA00022723"/>
    </source>
</evidence>
<dbReference type="GO" id="GO:0005737">
    <property type="term" value="C:cytoplasm"/>
    <property type="evidence" value="ECO:0007669"/>
    <property type="project" value="UniProtKB-SubCell"/>
</dbReference>
<dbReference type="InterPro" id="IPR023993">
    <property type="entry name" value="TYW1_archaea"/>
</dbReference>
<comment type="subcellular location">
    <subcellularLocation>
        <location evidence="9">Cytoplasm</location>
    </subcellularLocation>
</comment>